<evidence type="ECO:0000313" key="2">
    <source>
        <dbReference type="Proteomes" id="UP001381693"/>
    </source>
</evidence>
<organism evidence="1 2">
    <name type="scientific">Halocaridina rubra</name>
    <name type="common">Hawaiian red shrimp</name>
    <dbReference type="NCBI Taxonomy" id="373956"/>
    <lineage>
        <taxon>Eukaryota</taxon>
        <taxon>Metazoa</taxon>
        <taxon>Ecdysozoa</taxon>
        <taxon>Arthropoda</taxon>
        <taxon>Crustacea</taxon>
        <taxon>Multicrustacea</taxon>
        <taxon>Malacostraca</taxon>
        <taxon>Eumalacostraca</taxon>
        <taxon>Eucarida</taxon>
        <taxon>Decapoda</taxon>
        <taxon>Pleocyemata</taxon>
        <taxon>Caridea</taxon>
        <taxon>Atyoidea</taxon>
        <taxon>Atyidae</taxon>
        <taxon>Halocaridina</taxon>
    </lineage>
</organism>
<name>A0AAN8WSF7_HALRR</name>
<protein>
    <submittedName>
        <fullName evidence="1">Uncharacterized protein</fullName>
    </submittedName>
</protein>
<dbReference type="Proteomes" id="UP001381693">
    <property type="component" value="Unassembled WGS sequence"/>
</dbReference>
<sequence>VDVSKAPDELQMEINVLSEENILKSLFGREEGPLEIEKRRQNILVFAKMVAD</sequence>
<comment type="caution">
    <text evidence="1">The sequence shown here is derived from an EMBL/GenBank/DDBJ whole genome shotgun (WGS) entry which is preliminary data.</text>
</comment>
<accession>A0AAN8WSF7</accession>
<evidence type="ECO:0000313" key="1">
    <source>
        <dbReference type="EMBL" id="KAK7069461.1"/>
    </source>
</evidence>
<gene>
    <name evidence="1" type="ORF">SK128_000304</name>
</gene>
<reference evidence="1 2" key="1">
    <citation type="submission" date="2023-11" db="EMBL/GenBank/DDBJ databases">
        <title>Halocaridina rubra genome assembly.</title>
        <authorList>
            <person name="Smith C."/>
        </authorList>
    </citation>
    <scope>NUCLEOTIDE SEQUENCE [LARGE SCALE GENOMIC DNA]</scope>
    <source>
        <strain evidence="1">EP-1</strain>
        <tissue evidence="1">Whole</tissue>
    </source>
</reference>
<dbReference type="AlphaFoldDB" id="A0AAN8WSF7"/>
<dbReference type="EMBL" id="JAXCGZ010016378">
    <property type="protein sequence ID" value="KAK7069461.1"/>
    <property type="molecule type" value="Genomic_DNA"/>
</dbReference>
<proteinExistence type="predicted"/>
<keyword evidence="2" id="KW-1185">Reference proteome</keyword>
<feature type="non-terminal residue" evidence="1">
    <location>
        <position position="1"/>
    </location>
</feature>